<proteinExistence type="predicted"/>
<reference evidence="3" key="1">
    <citation type="submission" date="2019-06" db="EMBL/GenBank/DDBJ databases">
        <authorList>
            <person name="Zheng W."/>
        </authorList>
    </citation>
    <scope>NUCLEOTIDE SEQUENCE</scope>
    <source>
        <strain evidence="3">QDHG01</strain>
    </source>
</reference>
<dbReference type="Proteomes" id="UP000785679">
    <property type="component" value="Unassembled WGS sequence"/>
</dbReference>
<keyword evidence="2" id="KW-1133">Transmembrane helix</keyword>
<evidence type="ECO:0000313" key="4">
    <source>
        <dbReference type="Proteomes" id="UP000785679"/>
    </source>
</evidence>
<evidence type="ECO:0000256" key="2">
    <source>
        <dbReference type="SAM" id="Phobius"/>
    </source>
</evidence>
<gene>
    <name evidence="3" type="ORF">FGO68_gene3342</name>
</gene>
<keyword evidence="4" id="KW-1185">Reference proteome</keyword>
<evidence type="ECO:0000313" key="3">
    <source>
        <dbReference type="EMBL" id="TNV87640.1"/>
    </source>
</evidence>
<name>A0A8J8P8A5_HALGN</name>
<dbReference type="OrthoDB" id="324366at2759"/>
<comment type="caution">
    <text evidence="3">The sequence shown here is derived from an EMBL/GenBank/DDBJ whole genome shotgun (WGS) entry which is preliminary data.</text>
</comment>
<protein>
    <submittedName>
        <fullName evidence="3">Uncharacterized protein</fullName>
    </submittedName>
</protein>
<keyword evidence="2" id="KW-0812">Transmembrane</keyword>
<evidence type="ECO:0000256" key="1">
    <source>
        <dbReference type="SAM" id="MobiDB-lite"/>
    </source>
</evidence>
<dbReference type="EMBL" id="RRYP01000301">
    <property type="protein sequence ID" value="TNV87640.1"/>
    <property type="molecule type" value="Genomic_DNA"/>
</dbReference>
<feature type="region of interest" description="Disordered" evidence="1">
    <location>
        <begin position="1597"/>
        <end position="1618"/>
    </location>
</feature>
<sequence>MEDEDGTQVIYLVDRNFMFMKYDINNYTEKQLTQQYSFPLNTTILNDTCSDLQRVSQYTDNYTIMFCQTVTFLPDPQTGQHKRTVLMTVVRMENLMNGGSPMARYLTYNMTQVVIDPTVPLTNMGCEFKVLSSQQTCMYLSVAFVKIRNKLGPVIFKINITEFEDMKSKDLTHRVLYDREPVSIKYWVQVPSQLVGLPVTDVELLGISYYSQDYPWLAVLVESKHIAFCQYSYLNVIFYQADNQDLPCMNGTVIDYTNLGSMYHNDKDKSNFYAALVSPPGVVEIKVDDPTNAYINRVYIVQEDQYHRYIGQPSIATNDNYIMHLMVDMLSGQQVVRVYDRHSNYFSTAMFDYRLKERSKTNYFIFPSLFLDIIFYRDEELVQLIRMSEYRLVLNATNSTLLREVISSGNNEVLVNLTADNGYGTQIYTTFNVTFVDKDDIKIYSLSKDITDQKVLYNCGDNRFSFAINGYFNGPNYELSPVNEEVESNDACQDGQCFFNFTSKTLKEQFNAPFNFSECQDSYSLPAVEDDNWHNHGDLVLICINKVTSQISTYSFDAVRSNLTQTNVISMPQTQFMGAAIDMDMRRLILFTNTTNSVDSSAWISSQMVVHIFAVQNSVIWKANTTITDDILMSLNNIASVSYNTHAKRGVLVSKVDTDPDTGLPSQMVSVFDVSYSAPYVQERISMYFPVTEEVELGNNATLTTRIIRSDISEEGFIYTLQENNKMVVYEAVDYYQFFNLNHTIMKRWEQSFPELQGHQTTIQDFDILEGSYIVLYTGVNETLVYQIEMQIYWTYKMVLPLFKEYAGYRYYSSTPNDDFAGQRIVRSASDQYIAIMMAAGEGEHRDFYVFFYCFTTSQHDSLVLAQNVTNFYLPTSYQNLYLIGDGDEDSLEVTLMSDQNLSLNKIRVRSSIVVTQDNDKLANLIDACSVLTHAIDKQGVIQDLGGVISQLLIAPKSRFASSKPIDGENITQFINLTIITQNQGLIAMPSQSNHLSFAYSGDQDEAPYETQQAIFMQEIADGYNLTYNFSCTYFDDDGHLRSCEAGLSDETANLPYTFSIEQVTSSNRILASFSMNHLFFMLDSKHAISILSLHDNDLNLEEINTQSLDTLRTFTQIEKLGCNVSQYAEHVELNRDNGGGYIEYLLMYQCVVGQKIALKLATVTVYNVTGIQNLDDQNITNSIHQLQGQIDIAVPVLDVEVYDYNETQRQFSMIITTRVNGSYQNILMFYDVAINDTNGSAVFTKQNDHYMSAVTTNRDTFKVCQVLVFPGYKTQLAVVALEDEGALIIDIRSKLVIAEFSILDLNPFPEQSFQEQGDLQVFSLAGDWPYSFHILSNYGLYVFTFGVNLTDRDSWILNKNKALKPVQARVIQLYFDKFSYQLAQNNYGYAFLVTKNTSVSNFDVYLGGVSFNAMENSKVLRMIKIAPNQACISLNAEPYLASSTEDQIAVSFVCDTQLFIVRLCMKPHLVTNMSPYDKNSTRFDPDMKRLEPAILQFGQFNITINATNEYTNSDRNKGLIHISLEYQAEQTSSQIVFTMIYFTIIVLLMSSFLSLVYLTYRQQEVRIRSKRMKELTEDYNRQSRYSHSRKTIRALRSQSMKSQRPLGAQSSRVSDFSKGRMRIPTQSDEDFFQMSQPTSNTSSKYLVQSLRQFEYPLHTPSSDYEISPERNEIQLFKPKNHIPVMRESKKEKTDNLIDLRDRLRDSIKGIKRETIKKLDRAVTYHQGLDLQKIAMESQGSGRQNSQRENMRGVVRQIGSLKHLQNKEVGYLIHKGAPKGTLSML</sequence>
<organism evidence="3 4">
    <name type="scientific">Halteria grandinella</name>
    <dbReference type="NCBI Taxonomy" id="5974"/>
    <lineage>
        <taxon>Eukaryota</taxon>
        <taxon>Sar</taxon>
        <taxon>Alveolata</taxon>
        <taxon>Ciliophora</taxon>
        <taxon>Intramacronucleata</taxon>
        <taxon>Spirotrichea</taxon>
        <taxon>Stichotrichia</taxon>
        <taxon>Sporadotrichida</taxon>
        <taxon>Halteriidae</taxon>
        <taxon>Halteria</taxon>
    </lineage>
</organism>
<accession>A0A8J8P8A5</accession>
<keyword evidence="2" id="KW-0472">Membrane</keyword>
<feature type="transmembrane region" description="Helical" evidence="2">
    <location>
        <begin position="1540"/>
        <end position="1561"/>
    </location>
</feature>
<feature type="compositionally biased region" description="Polar residues" evidence="1">
    <location>
        <begin position="1597"/>
        <end position="1615"/>
    </location>
</feature>